<feature type="compositionally biased region" description="Basic and acidic residues" evidence="1">
    <location>
        <begin position="16"/>
        <end position="28"/>
    </location>
</feature>
<feature type="domain" description="F-box" evidence="2">
    <location>
        <begin position="33"/>
        <end position="70"/>
    </location>
</feature>
<comment type="caution">
    <text evidence="3">The sequence shown here is derived from an EMBL/GenBank/DDBJ whole genome shotgun (WGS) entry which is preliminary data.</text>
</comment>
<sequence>MRIITYALTYLSSESVERDNSDNDENIHRQPNPGTLQKLPDELLTTIFTALQARGLFNIGLVSKRLRTLIVPLSPSSITAIQKIGKVRTGRPAGWLFFQAIKSIEAASVSAHRPALLRELILAVPTNYRRRGCTWDTEFFDNGCFFKAISAQYAMITPQPKLLSDTLALIDLFVAHFVAYESFDDNAMQPIDLMRVTDKAFWPAMLDSLLMDVPACHLKSEIRLFCDEYHGPENTISWALAWQMATSRFR</sequence>
<dbReference type="SUPFAM" id="SSF81383">
    <property type="entry name" value="F-box domain"/>
    <property type="match status" value="1"/>
</dbReference>
<evidence type="ECO:0000259" key="2">
    <source>
        <dbReference type="PROSITE" id="PS50181"/>
    </source>
</evidence>
<dbReference type="Gene3D" id="1.20.1280.50">
    <property type="match status" value="1"/>
</dbReference>
<dbReference type="OrthoDB" id="8523349at2"/>
<keyword evidence="4" id="KW-1185">Reference proteome</keyword>
<accession>A0A0F5JWI0</accession>
<organism evidence="3 4">
    <name type="scientific">Robbsia andropogonis</name>
    <dbReference type="NCBI Taxonomy" id="28092"/>
    <lineage>
        <taxon>Bacteria</taxon>
        <taxon>Pseudomonadati</taxon>
        <taxon>Pseudomonadota</taxon>
        <taxon>Betaproteobacteria</taxon>
        <taxon>Burkholderiales</taxon>
        <taxon>Burkholderiaceae</taxon>
        <taxon>Robbsia</taxon>
    </lineage>
</organism>
<protein>
    <recommendedName>
        <fullName evidence="2">F-box domain-containing protein</fullName>
    </recommendedName>
</protein>
<feature type="region of interest" description="Disordered" evidence="1">
    <location>
        <begin position="16"/>
        <end position="35"/>
    </location>
</feature>
<gene>
    <name evidence="3" type="ORF">WM40_19700</name>
</gene>
<evidence type="ECO:0000256" key="1">
    <source>
        <dbReference type="SAM" id="MobiDB-lite"/>
    </source>
</evidence>
<dbReference type="InterPro" id="IPR001810">
    <property type="entry name" value="F-box_dom"/>
</dbReference>
<evidence type="ECO:0000313" key="4">
    <source>
        <dbReference type="Proteomes" id="UP000033618"/>
    </source>
</evidence>
<dbReference type="AlphaFoldDB" id="A0A0F5JWI0"/>
<evidence type="ECO:0000313" key="3">
    <source>
        <dbReference type="EMBL" id="KKB62004.1"/>
    </source>
</evidence>
<dbReference type="EMBL" id="LAQU01000026">
    <property type="protein sequence ID" value="KKB62004.1"/>
    <property type="molecule type" value="Genomic_DNA"/>
</dbReference>
<reference evidence="3 4" key="1">
    <citation type="submission" date="2015-03" db="EMBL/GenBank/DDBJ databases">
        <title>Draft Genome Sequence of Burkholderia andropogonis type strain ICMP2807, isolated from Sorghum bicolor.</title>
        <authorList>
            <person name="Lopes-Santos L."/>
            <person name="Castro D.B."/>
            <person name="Ottoboni L.M."/>
            <person name="Park D."/>
            <person name="Weirc B.S."/>
            <person name="Destefano S.A."/>
        </authorList>
    </citation>
    <scope>NUCLEOTIDE SEQUENCE [LARGE SCALE GENOMIC DNA]</scope>
    <source>
        <strain evidence="3 4">ICMP2807</strain>
    </source>
</reference>
<dbReference type="RefSeq" id="WP_046153734.1">
    <property type="nucleotide sequence ID" value="NZ_CADFGU010000009.1"/>
</dbReference>
<dbReference type="InterPro" id="IPR036047">
    <property type="entry name" value="F-box-like_dom_sf"/>
</dbReference>
<name>A0A0F5JWI0_9BURK</name>
<proteinExistence type="predicted"/>
<dbReference type="Proteomes" id="UP000033618">
    <property type="component" value="Unassembled WGS sequence"/>
</dbReference>
<dbReference type="Pfam" id="PF12937">
    <property type="entry name" value="F-box-like"/>
    <property type="match status" value="1"/>
</dbReference>
<dbReference type="PATRIC" id="fig|28092.6.peg.4617"/>
<dbReference type="PROSITE" id="PS50181">
    <property type="entry name" value="FBOX"/>
    <property type="match status" value="1"/>
</dbReference>